<keyword evidence="1" id="KW-0812">Transmembrane</keyword>
<comment type="caution">
    <text evidence="3">The sequence shown here is derived from an EMBL/GenBank/DDBJ whole genome shotgun (WGS) entry which is preliminary data.</text>
</comment>
<evidence type="ECO:0000259" key="2">
    <source>
        <dbReference type="Pfam" id="PF12770"/>
    </source>
</evidence>
<dbReference type="InterPro" id="IPR024983">
    <property type="entry name" value="CHAT_dom"/>
</dbReference>
<sequence>MNFSRLNYVFTFLLCCYFGIFFSCKKQSEENSKKAPKLISEASKKTADSLYEAGKQWYYKREFDKSVTTFLITDSLYKQQENHKRALKSRINLATALQAKYVDNDSILNVLKINIPLIDKLPKEAIEASEYYNKLFEVYYALGNYEDAQVYAIKSHQQLEKIQERDNENFKTTYVYTLRALIINAQELHNFQYAEDIAKIAINFSKKHRYKEFGLQMDLFTTYVFADKLQKAEKQLNYIESKNLVDTSDIFSTFDYYRFKIEFYTKTKKYKLAFKAANDLQKIIDESGYKEHFSQWYLTQVKSDIFLETGMNQKAIAFIEALQIDPTYEKATIEYRSGDFLRLAEAHYNLMKFEQNRDALWRQNTQKALNLHQPKEAQTDDFFKEVSFQNARKKDNLMSILLFKAKTCFEYYKKTDNREYLQIAMHSFQEAHKNLKLLGARSDEDAFIKAEEFDQFYDDLLSSFHDVWTQTQDDSTFYKALGISDESKNLFILNELKRVSEKKLFNNIPKEIREKEAQLQKKLTEINFPETTLKNSNKKEQIQQQLHTLKEELKTKYPRYYELKYNVETPIKTLISRDLQNYNIISYTVTNEHIYIFNDNSGALTFDKILFDKTFQSEIDNYINAIQNFDNESYKKFIHTIFDKLLKPYLNTEKPTLLVLDGILNAIPFDVFRECTSYNKPFVRLNNLRQTIESPQKNNIKTVVYAPFTKKFEDNLKWLPNSLKEANAVENVTQATLKTDAKARKQNFIETAQNYDIIHLATHSKIDENVPLQSAIYFYGKPNQLPSSYTLKTKSLYDLSFSADLITLSSCESGSGMYVSGKGVQSISNAFNYAGAKSTVMSLWEVPDKTTSEIMDLFYQNLKEGNDKATALQRAKEMYVSQTQDANFKHPYFWASFVISGDITPMQLPQKSYTNYYIVIVLLMALFLFWILYKRKKTTKST</sequence>
<evidence type="ECO:0000256" key="1">
    <source>
        <dbReference type="SAM" id="Phobius"/>
    </source>
</evidence>
<accession>A9DMU7</accession>
<dbReference type="eggNOG" id="COG4995">
    <property type="taxonomic scope" value="Bacteria"/>
</dbReference>
<dbReference type="RefSeq" id="WP_007096839.1">
    <property type="nucleotide sequence ID" value="NZ_CP142125.1"/>
</dbReference>
<keyword evidence="1" id="KW-0472">Membrane</keyword>
<dbReference type="PANTHER" id="PTHR10098">
    <property type="entry name" value="RAPSYN-RELATED"/>
    <property type="match status" value="1"/>
</dbReference>
<dbReference type="OrthoDB" id="9771112at2"/>
<name>A9DMU7_9FLAO</name>
<dbReference type="PROSITE" id="PS51257">
    <property type="entry name" value="PROKAR_LIPOPROTEIN"/>
    <property type="match status" value="1"/>
</dbReference>
<dbReference type="Proteomes" id="UP000002945">
    <property type="component" value="Unassembled WGS sequence"/>
</dbReference>
<dbReference type="PANTHER" id="PTHR10098:SF108">
    <property type="entry name" value="TETRATRICOPEPTIDE REPEAT PROTEIN 28"/>
    <property type="match status" value="1"/>
</dbReference>
<gene>
    <name evidence="3" type="ORF">KAOT1_21552</name>
</gene>
<dbReference type="SUPFAM" id="SSF48452">
    <property type="entry name" value="TPR-like"/>
    <property type="match status" value="1"/>
</dbReference>
<dbReference type="HOGENOM" id="CLU_002404_2_0_10"/>
<dbReference type="Pfam" id="PF12770">
    <property type="entry name" value="CHAT"/>
    <property type="match status" value="1"/>
</dbReference>
<evidence type="ECO:0000313" key="4">
    <source>
        <dbReference type="Proteomes" id="UP000002945"/>
    </source>
</evidence>
<protein>
    <recommendedName>
        <fullName evidence="2">CHAT domain-containing protein</fullName>
    </recommendedName>
</protein>
<dbReference type="InterPro" id="IPR011990">
    <property type="entry name" value="TPR-like_helical_dom_sf"/>
</dbReference>
<dbReference type="STRING" id="391587.KAOT1_21552"/>
<proteinExistence type="predicted"/>
<organism evidence="3 4">
    <name type="scientific">Kordia algicida OT-1</name>
    <dbReference type="NCBI Taxonomy" id="391587"/>
    <lineage>
        <taxon>Bacteria</taxon>
        <taxon>Pseudomonadati</taxon>
        <taxon>Bacteroidota</taxon>
        <taxon>Flavobacteriia</taxon>
        <taxon>Flavobacteriales</taxon>
        <taxon>Flavobacteriaceae</taxon>
        <taxon>Kordia</taxon>
    </lineage>
</organism>
<keyword evidence="4" id="KW-1185">Reference proteome</keyword>
<keyword evidence="1" id="KW-1133">Transmembrane helix</keyword>
<dbReference type="EMBL" id="ABIB01000002">
    <property type="protein sequence ID" value="EDP97791.1"/>
    <property type="molecule type" value="Genomic_DNA"/>
</dbReference>
<reference evidence="3 4" key="1">
    <citation type="journal article" date="2011" name="J. Bacteriol.">
        <title>Genome sequence of the algicidal bacterium Kordia algicida OT-1.</title>
        <authorList>
            <person name="Lee H.S."/>
            <person name="Kang S.G."/>
            <person name="Kwon K.K."/>
            <person name="Lee J.H."/>
            <person name="Kim S.J."/>
        </authorList>
    </citation>
    <scope>NUCLEOTIDE SEQUENCE [LARGE SCALE GENOMIC DNA]</scope>
    <source>
        <strain evidence="3 4">OT-1</strain>
    </source>
</reference>
<dbReference type="AlphaFoldDB" id="A9DMU7"/>
<feature type="transmembrane region" description="Helical" evidence="1">
    <location>
        <begin position="914"/>
        <end position="933"/>
    </location>
</feature>
<feature type="domain" description="CHAT" evidence="2">
    <location>
        <begin position="637"/>
        <end position="902"/>
    </location>
</feature>
<evidence type="ECO:0000313" key="3">
    <source>
        <dbReference type="EMBL" id="EDP97791.1"/>
    </source>
</evidence>